<dbReference type="PANTHER" id="PTHR47113">
    <property type="entry name" value="LD09343P"/>
    <property type="match status" value="1"/>
</dbReference>
<feature type="transmembrane region" description="Helical" evidence="1">
    <location>
        <begin position="81"/>
        <end position="101"/>
    </location>
</feature>
<dbReference type="Proteomes" id="UP001566132">
    <property type="component" value="Unassembled WGS sequence"/>
</dbReference>
<sequence length="565" mass="65317">MVATEYGKGLKKEIMTAQSLERNSLMVKNALKRKMSNNDNEVDEQLSKKKHDNEETIVGSKTASKIKTDLTPILERLFTTYWGLSLVFGCVSTLTVLFIAADECRLCFNNASNGKGSFQSQKKTFWVYGKNIENGHLTEVYTILERLGYQKNQNPGNDWDLLWAHDYPFRTLQSELQFLKPHQKINHFPGCGYITNKVELATSGLPYIPPAFKLPEDKDMLLNHWKAHPNKTFVRKNNDHRNIKIERLTDIDMSKSGTFMQEFVDKPLLVSGHKFDIGIYTIVTSIDPLRVYIYNGEALLRFCPTEYYPFDPTNLDKYVVGDDYLPIWKIPALDHYYNHLGFGMRDSLNAYLRDQGKDPSKIWIQIEESIRAVMLAKEPLIADTLRRFKYKRHFFELMRFDFVIDEDLNIFLLEANMSPNLSSAHFPPNKLLYQQLLYNVLGLVGVGERIYKDTLEIRSKAEADMVVSTKHLMTYPEKCNSELCKNSCLSPDCQLCKPCLSPETTGYLIEAYKEHLNKGDCKRIFPPIESRERALDPVTDNYSAENQLHYKWFKGKCALDNTWCS</sequence>
<protein>
    <recommendedName>
        <fullName evidence="4">Tubulin polyglutamylase ttll-15</fullName>
    </recommendedName>
</protein>
<evidence type="ECO:0000313" key="2">
    <source>
        <dbReference type="EMBL" id="KAL1513685.1"/>
    </source>
</evidence>
<accession>A0ABD1F7W7</accession>
<dbReference type="Gene3D" id="3.30.470.20">
    <property type="entry name" value="ATP-grasp fold, B domain"/>
    <property type="match status" value="1"/>
</dbReference>
<evidence type="ECO:0000313" key="3">
    <source>
        <dbReference type="Proteomes" id="UP001566132"/>
    </source>
</evidence>
<organism evidence="2 3">
    <name type="scientific">Hypothenemus hampei</name>
    <name type="common">Coffee berry borer</name>
    <dbReference type="NCBI Taxonomy" id="57062"/>
    <lineage>
        <taxon>Eukaryota</taxon>
        <taxon>Metazoa</taxon>
        <taxon>Ecdysozoa</taxon>
        <taxon>Arthropoda</taxon>
        <taxon>Hexapoda</taxon>
        <taxon>Insecta</taxon>
        <taxon>Pterygota</taxon>
        <taxon>Neoptera</taxon>
        <taxon>Endopterygota</taxon>
        <taxon>Coleoptera</taxon>
        <taxon>Polyphaga</taxon>
        <taxon>Cucujiformia</taxon>
        <taxon>Curculionidae</taxon>
        <taxon>Scolytinae</taxon>
        <taxon>Hypothenemus</taxon>
    </lineage>
</organism>
<dbReference type="Pfam" id="PF03133">
    <property type="entry name" value="TTL"/>
    <property type="match status" value="1"/>
</dbReference>
<name>A0ABD1F7W7_HYPHA</name>
<evidence type="ECO:0008006" key="4">
    <source>
        <dbReference type="Google" id="ProtNLM"/>
    </source>
</evidence>
<dbReference type="PANTHER" id="PTHR47113:SF1">
    <property type="entry name" value="LD09343P"/>
    <property type="match status" value="1"/>
</dbReference>
<reference evidence="2 3" key="1">
    <citation type="submission" date="2024-05" db="EMBL/GenBank/DDBJ databases">
        <title>Genetic variation in Jamaican populations of the coffee berry borer (Hypothenemus hampei).</title>
        <authorList>
            <person name="Errbii M."/>
            <person name="Myrie A."/>
        </authorList>
    </citation>
    <scope>NUCLEOTIDE SEQUENCE [LARGE SCALE GENOMIC DNA]</scope>
    <source>
        <strain evidence="2">JA-Hopewell-2020-01-JO</strain>
        <tissue evidence="2">Whole body</tissue>
    </source>
</reference>
<dbReference type="SUPFAM" id="SSF56059">
    <property type="entry name" value="Glutathione synthetase ATP-binding domain-like"/>
    <property type="match status" value="1"/>
</dbReference>
<keyword evidence="1" id="KW-0472">Membrane</keyword>
<keyword evidence="3" id="KW-1185">Reference proteome</keyword>
<keyword evidence="1" id="KW-0812">Transmembrane</keyword>
<dbReference type="PROSITE" id="PS51221">
    <property type="entry name" value="TTL"/>
    <property type="match status" value="1"/>
</dbReference>
<dbReference type="AlphaFoldDB" id="A0ABD1F7W7"/>
<gene>
    <name evidence="2" type="ORF">ABEB36_003062</name>
</gene>
<comment type="caution">
    <text evidence="2">The sequence shown here is derived from an EMBL/GenBank/DDBJ whole genome shotgun (WGS) entry which is preliminary data.</text>
</comment>
<dbReference type="InterPro" id="IPR004344">
    <property type="entry name" value="TTL/TTLL_fam"/>
</dbReference>
<proteinExistence type="predicted"/>
<dbReference type="EMBL" id="JBDJPC010000002">
    <property type="protein sequence ID" value="KAL1513685.1"/>
    <property type="molecule type" value="Genomic_DNA"/>
</dbReference>
<dbReference type="InterPro" id="IPR053317">
    <property type="entry name" value="Tubulin_polyglutamylase"/>
</dbReference>
<keyword evidence="1" id="KW-1133">Transmembrane helix</keyword>
<evidence type="ECO:0000256" key="1">
    <source>
        <dbReference type="SAM" id="Phobius"/>
    </source>
</evidence>